<feature type="compositionally biased region" description="Basic and acidic residues" evidence="1">
    <location>
        <begin position="239"/>
        <end position="265"/>
    </location>
</feature>
<evidence type="ECO:0000313" key="4">
    <source>
        <dbReference type="Proteomes" id="UP000572268"/>
    </source>
</evidence>
<keyword evidence="2" id="KW-0732">Signal</keyword>
<feature type="region of interest" description="Disordered" evidence="1">
    <location>
        <begin position="939"/>
        <end position="967"/>
    </location>
</feature>
<feature type="compositionally biased region" description="Basic and acidic residues" evidence="1">
    <location>
        <begin position="177"/>
        <end position="201"/>
    </location>
</feature>
<evidence type="ECO:0000256" key="2">
    <source>
        <dbReference type="SAM" id="SignalP"/>
    </source>
</evidence>
<dbReference type="Proteomes" id="UP000572268">
    <property type="component" value="Unassembled WGS sequence"/>
</dbReference>
<evidence type="ECO:0000313" key="3">
    <source>
        <dbReference type="EMBL" id="KAF4673194.1"/>
    </source>
</evidence>
<comment type="caution">
    <text evidence="3">The sequence shown here is derived from an EMBL/GenBank/DDBJ whole genome shotgun (WGS) entry which is preliminary data.</text>
</comment>
<feature type="region of interest" description="Disordered" evidence="1">
    <location>
        <begin position="360"/>
        <end position="436"/>
    </location>
</feature>
<protein>
    <submittedName>
        <fullName evidence="3">Uncharacterized protein</fullName>
    </submittedName>
</protein>
<feature type="region of interest" description="Disordered" evidence="1">
    <location>
        <begin position="27"/>
        <end position="46"/>
    </location>
</feature>
<feature type="signal peptide" evidence="2">
    <location>
        <begin position="1"/>
        <end position="25"/>
    </location>
</feature>
<evidence type="ECO:0000256" key="1">
    <source>
        <dbReference type="SAM" id="MobiDB-lite"/>
    </source>
</evidence>
<dbReference type="AlphaFoldDB" id="A0A7J6MNW7"/>
<name>A0A7J6MNW7_PEROL</name>
<feature type="region of interest" description="Disordered" evidence="1">
    <location>
        <begin position="156"/>
        <end position="340"/>
    </location>
</feature>
<organism evidence="3 4">
    <name type="scientific">Perkinsus olseni</name>
    <name type="common">Perkinsus atlanticus</name>
    <dbReference type="NCBI Taxonomy" id="32597"/>
    <lineage>
        <taxon>Eukaryota</taxon>
        <taxon>Sar</taxon>
        <taxon>Alveolata</taxon>
        <taxon>Perkinsozoa</taxon>
        <taxon>Perkinsea</taxon>
        <taxon>Perkinsida</taxon>
        <taxon>Perkinsidae</taxon>
        <taxon>Perkinsus</taxon>
    </lineage>
</organism>
<proteinExistence type="predicted"/>
<accession>A0A7J6MNW7</accession>
<feature type="compositionally biased region" description="Basic and acidic residues" evidence="1">
    <location>
        <begin position="89"/>
        <end position="110"/>
    </location>
</feature>
<feature type="compositionally biased region" description="Basic residues" evidence="1">
    <location>
        <begin position="360"/>
        <end position="382"/>
    </location>
</feature>
<dbReference type="EMBL" id="JABANN010000056">
    <property type="protein sequence ID" value="KAF4673194.1"/>
    <property type="molecule type" value="Genomic_DNA"/>
</dbReference>
<feature type="region of interest" description="Disordered" evidence="1">
    <location>
        <begin position="79"/>
        <end position="118"/>
    </location>
</feature>
<feature type="compositionally biased region" description="Polar residues" evidence="1">
    <location>
        <begin position="290"/>
        <end position="304"/>
    </location>
</feature>
<sequence length="967" mass="106079">MRGSILPLHTILISLLVTVFTFAGAQRPGEASDEGHSRTVWHPVNHHETHDVEWQRKIDEKNAETLSGFPVLKANPLLTEPQGKEDDESSHHHNNSDDDEVKVEPTRLPHDGQWGIDTTEKPASIFDRMSSSTGGAFNFPTPRTPHALQYERSGVPVSEHKGPYHPALHSVHYTTNHSDEERRDMEALRAEKAKQEEERNSHRARTVEGGNQPGRVDDDAAGSAGKVKAQTGASSSRPAEARLDGSGDRGRENGEAQEAGRDTREVQAGVDEEPQRGELSEPERQVVEAPSTTKSTGTQNSGSTTDEHSEVTPATTATPTHNTVDVEGQNEGKGSSAPVEEKEAIMADGGEGKAHELWHPRKHHHSHHHHHSLGGRPRKKVSGKSAQGGGDTVPKRYHPRLHHKDTSQTPHLPHIPIAPPGYQQSGTSSRSAGDPSISVLSQQLSSLLSLWEGKSPTELELLGRKSEDWKTKALGSHQPRTGGWLSALGDRYTAAVNHQVEGDVMLAKLLVFLSVNSNGGPNDIITEASDPEESDLEVHDPAFLCNHICWQRHPRGTVEAAIKGAASVATRCELSPMAEILLRPSKPRLSKSLSRVCDEECIAMTAEENSPISACVAIPCSERCRVEGTRCTATLEHDWYAHGFCSSKCSPSEDKICEATGASSAAATLVPQQPPSYDSKCLWTRTCGGCLKQEQPTNLAGSGNLITALEMQCINFDGECRPLRDDGTCTADRGHHLTTSADFFSCAAPYFEEAYPYGPYYTTVGGKPYKEVKNIRVNWNNYTIAVEVVMHNHRGATPECLKARFLVVDDARERKYRLEDREWQSRICAEHWDDRTVPWEADARTPRGDFDGHIKDMFLFQADQNPGQPASIRIVGEVPLMRAAKDETNVVHLTPDFNDYQVLLCLGPRAGYMSPLGDAALNVLGPWRLQLTDDLLETDVGTQREKEKGTNVEVPSPGMHTHGVLVP</sequence>
<feature type="compositionally biased region" description="Basic and acidic residues" evidence="1">
    <location>
        <begin position="273"/>
        <end position="286"/>
    </location>
</feature>
<feature type="chain" id="PRO_5029586813" evidence="2">
    <location>
        <begin position="26"/>
        <end position="967"/>
    </location>
</feature>
<gene>
    <name evidence="3" type="ORF">FOL46_007687</name>
</gene>
<reference evidence="3 4" key="1">
    <citation type="submission" date="2020-04" db="EMBL/GenBank/DDBJ databases">
        <title>Perkinsus olseni comparative genomics.</title>
        <authorList>
            <person name="Bogema D.R."/>
        </authorList>
    </citation>
    <scope>NUCLEOTIDE SEQUENCE [LARGE SCALE GENOMIC DNA]</scope>
    <source>
        <strain evidence="3">ATCC PRA-31</strain>
    </source>
</reference>
<feature type="compositionally biased region" description="Polar residues" evidence="1">
    <location>
        <begin position="422"/>
        <end position="431"/>
    </location>
</feature>